<keyword evidence="1" id="KW-0732">Signal</keyword>
<accession>A0A077M545</accession>
<reference evidence="2 3" key="1">
    <citation type="journal article" date="2013" name="ISME J.">
        <title>A metabolic model for members of the genus Tetrasphaera involved in enhanced biological phosphorus removal.</title>
        <authorList>
            <person name="Kristiansen R."/>
            <person name="Nguyen H.T.T."/>
            <person name="Saunders A.M."/>
            <person name="Nielsen J.L."/>
            <person name="Wimmer R."/>
            <person name="Le V.Q."/>
            <person name="McIlroy S.J."/>
            <person name="Petrovski S."/>
            <person name="Seviour R.J."/>
            <person name="Calteau A."/>
            <person name="Nielsen K.L."/>
            <person name="Nielsen P.H."/>
        </authorList>
    </citation>
    <scope>NUCLEOTIDE SEQUENCE [LARGE SCALE GENOMIC DNA]</scope>
    <source>
        <strain evidence="2 3">T1-X7</strain>
    </source>
</reference>
<feature type="signal peptide" evidence="1">
    <location>
        <begin position="1"/>
        <end position="31"/>
    </location>
</feature>
<organism evidence="2 3">
    <name type="scientific">Nostocoides japonicum T1-X7</name>
    <dbReference type="NCBI Taxonomy" id="1194083"/>
    <lineage>
        <taxon>Bacteria</taxon>
        <taxon>Bacillati</taxon>
        <taxon>Actinomycetota</taxon>
        <taxon>Actinomycetes</taxon>
        <taxon>Micrococcales</taxon>
        <taxon>Intrasporangiaceae</taxon>
        <taxon>Nostocoides</taxon>
    </lineage>
</organism>
<evidence type="ECO:0000313" key="3">
    <source>
        <dbReference type="Proteomes" id="UP000035721"/>
    </source>
</evidence>
<sequence length="172" mass="18100">MNHTLSRMSRLSLVAVATAAVPIGLALPAHASTTKDGCTVSPKAAEFRGTYDASNTPYVYYSYDVTCGASASGLSVEVKTTTYDQDLAGRKGDVDANGVNNADDDLIGTATTTRSFGTAGGTKTVDVRGTLPRTDTDGNEEMYQSVKFRVTSGPVTGGWSKAELTTPTTIWW</sequence>
<dbReference type="STRING" id="1194083.BN12_790006"/>
<dbReference type="OrthoDB" id="4947462at2"/>
<evidence type="ECO:0000313" key="2">
    <source>
        <dbReference type="EMBL" id="CCH80177.1"/>
    </source>
</evidence>
<name>A0A077M545_9MICO</name>
<proteinExistence type="predicted"/>
<gene>
    <name evidence="2" type="ORF">BN12_790006</name>
</gene>
<evidence type="ECO:0008006" key="4">
    <source>
        <dbReference type="Google" id="ProtNLM"/>
    </source>
</evidence>
<keyword evidence="3" id="KW-1185">Reference proteome</keyword>
<dbReference type="AlphaFoldDB" id="A0A077M545"/>
<dbReference type="RefSeq" id="WP_048552193.1">
    <property type="nucleotide sequence ID" value="NZ_HF570958.1"/>
</dbReference>
<dbReference type="EMBL" id="CAJB01000413">
    <property type="protein sequence ID" value="CCH80177.1"/>
    <property type="molecule type" value="Genomic_DNA"/>
</dbReference>
<dbReference type="Proteomes" id="UP000035721">
    <property type="component" value="Unassembled WGS sequence"/>
</dbReference>
<evidence type="ECO:0000256" key="1">
    <source>
        <dbReference type="SAM" id="SignalP"/>
    </source>
</evidence>
<comment type="caution">
    <text evidence="2">The sequence shown here is derived from an EMBL/GenBank/DDBJ whole genome shotgun (WGS) entry which is preliminary data.</text>
</comment>
<feature type="chain" id="PRO_5001721414" description="Secreted protein" evidence="1">
    <location>
        <begin position="32"/>
        <end position="172"/>
    </location>
</feature>
<protein>
    <recommendedName>
        <fullName evidence="4">Secreted protein</fullName>
    </recommendedName>
</protein>